<dbReference type="Pfam" id="PF01455">
    <property type="entry name" value="HupF_HypC"/>
    <property type="match status" value="1"/>
</dbReference>
<evidence type="ECO:0000256" key="1">
    <source>
        <dbReference type="ARBA" id="ARBA00006018"/>
    </source>
</evidence>
<dbReference type="RefSeq" id="WP_012992081.1">
    <property type="nucleotide sequence ID" value="NC_013894.1"/>
</dbReference>
<dbReference type="InterPro" id="IPR001109">
    <property type="entry name" value="Hydrogenase_HupF/HypC"/>
</dbReference>
<comment type="similarity">
    <text evidence="1">Belongs to the HupF/HypC family.</text>
</comment>
<dbReference type="GO" id="GO:0051604">
    <property type="term" value="P:protein maturation"/>
    <property type="evidence" value="ECO:0007669"/>
    <property type="project" value="TreeGrafter"/>
</dbReference>
<dbReference type="PANTHER" id="PTHR35177:SF2">
    <property type="entry name" value="HYDROGENASE MATURATION FACTOR HYBG"/>
    <property type="match status" value="1"/>
</dbReference>
<dbReference type="GO" id="GO:0005506">
    <property type="term" value="F:iron ion binding"/>
    <property type="evidence" value="ECO:0007669"/>
    <property type="project" value="TreeGrafter"/>
</dbReference>
<dbReference type="PANTHER" id="PTHR35177">
    <property type="entry name" value="HYDROGENASE MATURATION FACTOR HYBG"/>
    <property type="match status" value="1"/>
</dbReference>
<dbReference type="Gene3D" id="2.30.30.140">
    <property type="match status" value="1"/>
</dbReference>
<dbReference type="AlphaFoldDB" id="D3SLP5"/>
<dbReference type="HOGENOM" id="CLU_159381_1_1_0"/>
<organism evidence="2 3">
    <name type="scientific">Thermocrinis albus (strain DSM 14484 / JCM 11386 / HI 11/12)</name>
    <dbReference type="NCBI Taxonomy" id="638303"/>
    <lineage>
        <taxon>Bacteria</taxon>
        <taxon>Pseudomonadati</taxon>
        <taxon>Aquificota</taxon>
        <taxon>Aquificia</taxon>
        <taxon>Aquificales</taxon>
        <taxon>Aquificaceae</taxon>
        <taxon>Thermocrinis</taxon>
    </lineage>
</organism>
<dbReference type="KEGG" id="tal:Thal_1043"/>
<reference evidence="3" key="1">
    <citation type="journal article" date="2010" name="Stand. Genomic Sci.">
        <title>Complete genome sequence of Thermocrinis albus type strain (HI 11/12T).</title>
        <authorList>
            <person name="Wirth R."/>
            <person name="Sikorski J."/>
            <person name="Brambilla E."/>
            <person name="Misra M."/>
            <person name="Lapidus A."/>
            <person name="Copeland A."/>
            <person name="Nolan M."/>
            <person name="Lucas S."/>
            <person name="Chen F."/>
            <person name="Tice H."/>
            <person name="Cheng J.F."/>
            <person name="Han C."/>
            <person name="Detter J.C."/>
            <person name="Tapia R."/>
            <person name="Bruce D."/>
            <person name="Goodwin L."/>
            <person name="Pitluck S."/>
            <person name="Pati A."/>
            <person name="Anderson I."/>
            <person name="Ivanova N."/>
            <person name="Mavromatis K."/>
            <person name="Mikhailova N."/>
            <person name="Chen A."/>
            <person name="Palaniappan K."/>
            <person name="Bilek Y."/>
            <person name="Hader T."/>
            <person name="Land M."/>
            <person name="Hauser L."/>
            <person name="Chang Y.J."/>
            <person name="Jeffries C.D."/>
            <person name="Tindall B.J."/>
            <person name="Rohde M."/>
            <person name="Goker M."/>
            <person name="Bristow J."/>
            <person name="Eisen J.A."/>
            <person name="Markowitz V."/>
            <person name="Hugenholtz P."/>
            <person name="Kyrpides N.C."/>
            <person name="Klenk H.P."/>
        </authorList>
    </citation>
    <scope>NUCLEOTIDE SEQUENCE [LARGE SCALE GENOMIC DNA]</scope>
    <source>
        <strain evidence="3">DSM 14484 / JCM 11386 / HI 11/12</strain>
    </source>
</reference>
<dbReference type="Proteomes" id="UP000002043">
    <property type="component" value="Chromosome"/>
</dbReference>
<gene>
    <name evidence="2" type="ordered locus">Thal_1043</name>
</gene>
<accession>D3SLP5</accession>
<dbReference type="SUPFAM" id="SSF159127">
    <property type="entry name" value="HupF/HypC-like"/>
    <property type="match status" value="1"/>
</dbReference>
<dbReference type="FunFam" id="2.30.30.140:FF:000022">
    <property type="entry name" value="Hydrogenase assembly chaperone HybG"/>
    <property type="match status" value="1"/>
</dbReference>
<evidence type="ECO:0000313" key="2">
    <source>
        <dbReference type="EMBL" id="ADC89675.1"/>
    </source>
</evidence>
<dbReference type="GO" id="GO:1902670">
    <property type="term" value="F:carbon dioxide binding"/>
    <property type="evidence" value="ECO:0007669"/>
    <property type="project" value="TreeGrafter"/>
</dbReference>
<name>D3SLP5_THEAH</name>
<dbReference type="PRINTS" id="PR00445">
    <property type="entry name" value="HUPFHYPC"/>
</dbReference>
<keyword evidence="3" id="KW-1185">Reference proteome</keyword>
<dbReference type="NCBIfam" id="TIGR00074">
    <property type="entry name" value="hypC_hupF"/>
    <property type="match status" value="1"/>
</dbReference>
<sequence>MCLSIPSKVVEIREDNTAVVEVFGVRRVVSLELMQEEVHVGDWLLIHVGFAINKLSEEEALQSLELFEEILKEEEELWQQPEM</sequence>
<proteinExistence type="inferred from homology"/>
<dbReference type="EMBL" id="CP001931">
    <property type="protein sequence ID" value="ADC89675.1"/>
    <property type="molecule type" value="Genomic_DNA"/>
</dbReference>
<protein>
    <submittedName>
        <fullName evidence="2">Hydrogenase assembly chaperone hypC/hupF</fullName>
    </submittedName>
</protein>
<evidence type="ECO:0000313" key="3">
    <source>
        <dbReference type="Proteomes" id="UP000002043"/>
    </source>
</evidence>
<dbReference type="eggNOG" id="COG0298">
    <property type="taxonomic scope" value="Bacteria"/>
</dbReference>
<dbReference type="STRING" id="638303.Thal_1043"/>